<dbReference type="AlphaFoldDB" id="X0V406"/>
<name>X0V406_9ZZZZ</name>
<protein>
    <submittedName>
        <fullName evidence="1">Uncharacterized protein</fullName>
    </submittedName>
</protein>
<reference evidence="1" key="1">
    <citation type="journal article" date="2014" name="Front. Microbiol.">
        <title>High frequency of phylogenetically diverse reductive dehalogenase-homologous genes in deep subseafloor sedimentary metagenomes.</title>
        <authorList>
            <person name="Kawai M."/>
            <person name="Futagami T."/>
            <person name="Toyoda A."/>
            <person name="Takaki Y."/>
            <person name="Nishi S."/>
            <person name="Hori S."/>
            <person name="Arai W."/>
            <person name="Tsubouchi T."/>
            <person name="Morono Y."/>
            <person name="Uchiyama I."/>
            <person name="Ito T."/>
            <person name="Fujiyama A."/>
            <person name="Inagaki F."/>
            <person name="Takami H."/>
        </authorList>
    </citation>
    <scope>NUCLEOTIDE SEQUENCE</scope>
    <source>
        <strain evidence="1">Expedition CK06-06</strain>
    </source>
</reference>
<comment type="caution">
    <text evidence="1">The sequence shown here is derived from an EMBL/GenBank/DDBJ whole genome shotgun (WGS) entry which is preliminary data.</text>
</comment>
<accession>X0V406</accession>
<evidence type="ECO:0000313" key="1">
    <source>
        <dbReference type="EMBL" id="GAG06107.1"/>
    </source>
</evidence>
<dbReference type="EMBL" id="BARS01024288">
    <property type="protein sequence ID" value="GAG06107.1"/>
    <property type="molecule type" value="Genomic_DNA"/>
</dbReference>
<organism evidence="1">
    <name type="scientific">marine sediment metagenome</name>
    <dbReference type="NCBI Taxonomy" id="412755"/>
    <lineage>
        <taxon>unclassified sequences</taxon>
        <taxon>metagenomes</taxon>
        <taxon>ecological metagenomes</taxon>
    </lineage>
</organism>
<feature type="non-terminal residue" evidence="1">
    <location>
        <position position="1"/>
    </location>
</feature>
<proteinExistence type="predicted"/>
<sequence>WTEARSDKLILSYVRGYIYRNYGIRIKPPLDWIIFCMINDALAENMDNK</sequence>
<gene>
    <name evidence="1" type="ORF">S01H1_38566</name>
</gene>